<evidence type="ECO:0000313" key="2">
    <source>
        <dbReference type="Proteomes" id="UP000282211"/>
    </source>
</evidence>
<keyword evidence="2" id="KW-1185">Reference proteome</keyword>
<sequence length="46" mass="4862">MKKIESIDFTAGESCHISRLSLVEADKTSLKAQGCADSAMSLALGF</sequence>
<dbReference type="EMBL" id="RBII01000002">
    <property type="protein sequence ID" value="RKQ69588.1"/>
    <property type="molecule type" value="Genomic_DNA"/>
</dbReference>
<dbReference type="RefSeq" id="WP_170144983.1">
    <property type="nucleotide sequence ID" value="NZ_RBII01000002.1"/>
</dbReference>
<name>A0A420WF24_9PROT</name>
<dbReference type="AlphaFoldDB" id="A0A420WF24"/>
<gene>
    <name evidence="1" type="ORF">DES40_2390</name>
</gene>
<organism evidence="1 2">
    <name type="scientific">Litorimonas taeanensis</name>
    <dbReference type="NCBI Taxonomy" id="568099"/>
    <lineage>
        <taxon>Bacteria</taxon>
        <taxon>Pseudomonadati</taxon>
        <taxon>Pseudomonadota</taxon>
        <taxon>Alphaproteobacteria</taxon>
        <taxon>Maricaulales</taxon>
        <taxon>Robiginitomaculaceae</taxon>
    </lineage>
</organism>
<accession>A0A420WF24</accession>
<reference evidence="1 2" key="1">
    <citation type="submission" date="2018-10" db="EMBL/GenBank/DDBJ databases">
        <title>Genomic Encyclopedia of Type Strains, Phase IV (KMG-IV): sequencing the most valuable type-strain genomes for metagenomic binning, comparative biology and taxonomic classification.</title>
        <authorList>
            <person name="Goeker M."/>
        </authorList>
    </citation>
    <scope>NUCLEOTIDE SEQUENCE [LARGE SCALE GENOMIC DNA]</scope>
    <source>
        <strain evidence="1 2">DSM 22008</strain>
    </source>
</reference>
<protein>
    <submittedName>
        <fullName evidence="1">Uncharacterized protein</fullName>
    </submittedName>
</protein>
<comment type="caution">
    <text evidence="1">The sequence shown here is derived from an EMBL/GenBank/DDBJ whole genome shotgun (WGS) entry which is preliminary data.</text>
</comment>
<dbReference type="InParanoid" id="A0A420WF24"/>
<evidence type="ECO:0000313" key="1">
    <source>
        <dbReference type="EMBL" id="RKQ69588.1"/>
    </source>
</evidence>
<proteinExistence type="predicted"/>
<dbReference type="Proteomes" id="UP000282211">
    <property type="component" value="Unassembled WGS sequence"/>
</dbReference>